<dbReference type="GO" id="GO:0004556">
    <property type="term" value="F:alpha-amylase activity"/>
    <property type="evidence" value="ECO:0007669"/>
    <property type="project" value="UniProtKB-UniRule"/>
</dbReference>
<dbReference type="Gene3D" id="3.20.20.80">
    <property type="entry name" value="Glycosidases"/>
    <property type="match status" value="1"/>
</dbReference>
<dbReference type="InterPro" id="IPR013780">
    <property type="entry name" value="Glyco_hydro_b"/>
</dbReference>
<dbReference type="GO" id="GO:0046872">
    <property type="term" value="F:metal ion binding"/>
    <property type="evidence" value="ECO:0007669"/>
    <property type="project" value="UniProtKB-KW"/>
</dbReference>
<evidence type="ECO:0000256" key="5">
    <source>
        <dbReference type="ARBA" id="ARBA00012595"/>
    </source>
</evidence>
<comment type="cofactor">
    <cofactor evidence="2">
        <name>Ca(2+)</name>
        <dbReference type="ChEBI" id="CHEBI:29108"/>
    </cofactor>
</comment>
<evidence type="ECO:0000256" key="11">
    <source>
        <dbReference type="ARBA" id="ARBA00023295"/>
    </source>
</evidence>
<keyword evidence="9" id="KW-0868">Chloride</keyword>
<evidence type="ECO:0000256" key="3">
    <source>
        <dbReference type="ARBA" id="ARBA00001923"/>
    </source>
</evidence>
<dbReference type="CDD" id="cd11317">
    <property type="entry name" value="AmyAc_bac_euk_AmyA"/>
    <property type="match status" value="1"/>
</dbReference>
<evidence type="ECO:0000256" key="1">
    <source>
        <dbReference type="ARBA" id="ARBA00000548"/>
    </source>
</evidence>
<evidence type="ECO:0000256" key="2">
    <source>
        <dbReference type="ARBA" id="ARBA00001913"/>
    </source>
</evidence>
<dbReference type="PANTHER" id="PTHR43447">
    <property type="entry name" value="ALPHA-AMYLASE"/>
    <property type="match status" value="1"/>
</dbReference>
<dbReference type="InterPro" id="IPR006048">
    <property type="entry name" value="A-amylase/branching_C"/>
</dbReference>
<comment type="similarity">
    <text evidence="4 12">Belongs to the glycosyl hydrolase 13 family.</text>
</comment>
<evidence type="ECO:0000259" key="16">
    <source>
        <dbReference type="SMART" id="SM00632"/>
    </source>
</evidence>
<dbReference type="SUPFAM" id="SSF51445">
    <property type="entry name" value="(Trans)glycosidases"/>
    <property type="match status" value="1"/>
</dbReference>
<evidence type="ECO:0000256" key="9">
    <source>
        <dbReference type="ARBA" id="ARBA00023214"/>
    </source>
</evidence>
<dbReference type="GO" id="GO:0005975">
    <property type="term" value="P:carbohydrate metabolic process"/>
    <property type="evidence" value="ECO:0007669"/>
    <property type="project" value="InterPro"/>
</dbReference>
<dbReference type="SUPFAM" id="SSF51011">
    <property type="entry name" value="Glycosyl hydrolase domain"/>
    <property type="match status" value="1"/>
</dbReference>
<evidence type="ECO:0000256" key="14">
    <source>
        <dbReference type="SAM" id="MobiDB-lite"/>
    </source>
</evidence>
<dbReference type="Pfam" id="PF00128">
    <property type="entry name" value="Alpha-amylase"/>
    <property type="match status" value="1"/>
</dbReference>
<dbReference type="Proteomes" id="UP001347796">
    <property type="component" value="Unassembled WGS sequence"/>
</dbReference>
<evidence type="ECO:0000256" key="12">
    <source>
        <dbReference type="RuleBase" id="RU003615"/>
    </source>
</evidence>
<dbReference type="AlphaFoldDB" id="A0AAN8JDH1"/>
<protein>
    <recommendedName>
        <fullName evidence="5 13">Alpha-amylase</fullName>
        <ecNumber evidence="5 13">3.2.1.1</ecNumber>
    </recommendedName>
</protein>
<evidence type="ECO:0000313" key="19">
    <source>
        <dbReference type="Proteomes" id="UP001347796"/>
    </source>
</evidence>
<evidence type="ECO:0000256" key="15">
    <source>
        <dbReference type="SAM" id="SignalP"/>
    </source>
</evidence>
<evidence type="ECO:0000313" key="18">
    <source>
        <dbReference type="EMBL" id="KAK6172793.1"/>
    </source>
</evidence>
<feature type="domain" description="Alpha-amylase C-terminal" evidence="16">
    <location>
        <begin position="423"/>
        <end position="501"/>
    </location>
</feature>
<dbReference type="Pfam" id="PF02806">
    <property type="entry name" value="Alpha-amylase_C"/>
    <property type="match status" value="1"/>
</dbReference>
<comment type="caution">
    <text evidence="18">The sequence shown here is derived from an EMBL/GenBank/DDBJ whole genome shotgun (WGS) entry which is preliminary data.</text>
</comment>
<keyword evidence="7 13" id="KW-0378">Hydrolase</keyword>
<gene>
    <name evidence="18" type="ORF">SNE40_016381</name>
</gene>
<dbReference type="InterPro" id="IPR006047">
    <property type="entry name" value="GH13_cat_dom"/>
</dbReference>
<evidence type="ECO:0000256" key="8">
    <source>
        <dbReference type="ARBA" id="ARBA00022837"/>
    </source>
</evidence>
<feature type="compositionally biased region" description="Polar residues" evidence="14">
    <location>
        <begin position="514"/>
        <end position="524"/>
    </location>
</feature>
<dbReference type="Gene3D" id="2.60.40.1180">
    <property type="entry name" value="Golgi alpha-mannosidase II"/>
    <property type="match status" value="1"/>
</dbReference>
<accession>A0AAN8JDH1</accession>
<keyword evidence="10 13" id="KW-0119">Carbohydrate metabolism</keyword>
<keyword evidence="6" id="KW-0479">Metal-binding</keyword>
<comment type="cofactor">
    <cofactor evidence="3">
        <name>chloride</name>
        <dbReference type="ChEBI" id="CHEBI:17996"/>
    </cofactor>
</comment>
<organism evidence="18 19">
    <name type="scientific">Patella caerulea</name>
    <name type="common">Rayed Mediterranean limpet</name>
    <dbReference type="NCBI Taxonomy" id="87958"/>
    <lineage>
        <taxon>Eukaryota</taxon>
        <taxon>Metazoa</taxon>
        <taxon>Spiralia</taxon>
        <taxon>Lophotrochozoa</taxon>
        <taxon>Mollusca</taxon>
        <taxon>Gastropoda</taxon>
        <taxon>Patellogastropoda</taxon>
        <taxon>Patelloidea</taxon>
        <taxon>Patellidae</taxon>
        <taxon>Patella</taxon>
    </lineage>
</organism>
<feature type="region of interest" description="Disordered" evidence="14">
    <location>
        <begin position="500"/>
        <end position="527"/>
    </location>
</feature>
<dbReference type="InterPro" id="IPR031319">
    <property type="entry name" value="A-amylase_C"/>
</dbReference>
<feature type="domain" description="Glycosyl hydrolase family 13 catalytic" evidence="17">
    <location>
        <begin position="45"/>
        <end position="414"/>
    </location>
</feature>
<dbReference type="PRINTS" id="PR00110">
    <property type="entry name" value="ALPHAAMYLASE"/>
</dbReference>
<sequence length="721" mass="78869">MVHLLIVGKIFILCYSNRMIALLIIALVVAGVSGEFTDPHCDGKQVIVHLFEWKWTDIAQECERYLGPKGYCGVQVSPANEHVMVTKEYPRPWWERYQPVSYKLTSRSGNEDQFKDMVQRCKKVGVRVFVDVVVNHMAGLGRKGQGTAGSGFDSDALSFPGVPFGRDNFNDKSKCPSGDGMVNNYGDPNNVRNCYLVGLTDLDQSQEYVRDKIAGFFNHMIDIGVAGFRVDAAKHMWPGDIGAIQGKLKNVDGGGKPFFYHEVIDQNDGAIKVTEYESLGYVTEFRYCQKIAWGIKNFGQLGGVVDYGWGMTKSSNAFVFVDNHDNQRGHGGGGNLLTHKQPRDYKMAVAFTLAYNYGFTRVMSSYSFDSTDQGPPHNSDYSAKDVTINQDGSCGNGWVCEHRWNPIGNMAAFRNAVTGTDLNNWYNQGDVVAFGRGNKGFFAMAKQGHAQMQLKSGMPAGSYCDLITDCKKKINVDGNGMVSVNIDNNDEPIMAIIVGGHSTGGGDNGNHGTQSPGETHTDSPVTMPPIDTSGFQRTVIFLEKPTSPGQDVFIRGGIDHTHLTGCTQDATTSKCAIPIKHQDLGSSSFFSKYNAWSVGDNYLDFYGAEAGQGSSGGQAAQGSPAVWTSNKAGDAGYNSLNKWGMHYWMLDIMMDCGRTENGWFEMKGIVSGNWEGDIFGQKCTGTGATDPGVVSNDHIARCGYINVFHWGRPACEIDNIP</sequence>
<evidence type="ECO:0000256" key="4">
    <source>
        <dbReference type="ARBA" id="ARBA00008061"/>
    </source>
</evidence>
<dbReference type="InterPro" id="IPR017853">
    <property type="entry name" value="GH"/>
</dbReference>
<evidence type="ECO:0000256" key="10">
    <source>
        <dbReference type="ARBA" id="ARBA00023277"/>
    </source>
</evidence>
<evidence type="ECO:0000256" key="13">
    <source>
        <dbReference type="RuleBase" id="RU361134"/>
    </source>
</evidence>
<keyword evidence="11 13" id="KW-0326">Glycosidase</keyword>
<proteinExistence type="inferred from homology"/>
<dbReference type="SMART" id="SM00632">
    <property type="entry name" value="Aamy_C"/>
    <property type="match status" value="1"/>
</dbReference>
<feature type="chain" id="PRO_5042960619" description="Alpha-amylase" evidence="15">
    <location>
        <begin position="35"/>
        <end position="721"/>
    </location>
</feature>
<dbReference type="EC" id="3.2.1.1" evidence="5 13"/>
<reference evidence="18 19" key="1">
    <citation type="submission" date="2024-01" db="EMBL/GenBank/DDBJ databases">
        <title>The genome of the rayed Mediterranean limpet Patella caerulea (Linnaeus, 1758).</title>
        <authorList>
            <person name="Anh-Thu Weber A."/>
            <person name="Halstead-Nussloch G."/>
        </authorList>
    </citation>
    <scope>NUCLEOTIDE SEQUENCE [LARGE SCALE GENOMIC DNA]</scope>
    <source>
        <strain evidence="18">AATW-2023a</strain>
        <tissue evidence="18">Whole specimen</tissue>
    </source>
</reference>
<keyword evidence="19" id="KW-1185">Reference proteome</keyword>
<evidence type="ECO:0000259" key="17">
    <source>
        <dbReference type="SMART" id="SM00642"/>
    </source>
</evidence>
<evidence type="ECO:0000256" key="7">
    <source>
        <dbReference type="ARBA" id="ARBA00022801"/>
    </source>
</evidence>
<dbReference type="InterPro" id="IPR006046">
    <property type="entry name" value="Alpha_amylase"/>
</dbReference>
<name>A0AAN8JDH1_PATCE</name>
<dbReference type="SMART" id="SM00642">
    <property type="entry name" value="Aamy"/>
    <property type="match status" value="1"/>
</dbReference>
<feature type="signal peptide" evidence="15">
    <location>
        <begin position="1"/>
        <end position="34"/>
    </location>
</feature>
<dbReference type="EMBL" id="JAZGQO010000011">
    <property type="protein sequence ID" value="KAK6172793.1"/>
    <property type="molecule type" value="Genomic_DNA"/>
</dbReference>
<comment type="catalytic activity">
    <reaction evidence="1 13">
        <text>Endohydrolysis of (1-&gt;4)-alpha-D-glucosidic linkages in polysaccharides containing three or more (1-&gt;4)-alpha-linked D-glucose units.</text>
        <dbReference type="EC" id="3.2.1.1"/>
    </reaction>
</comment>
<keyword evidence="15" id="KW-0732">Signal</keyword>
<keyword evidence="8" id="KW-0106">Calcium</keyword>
<evidence type="ECO:0000256" key="6">
    <source>
        <dbReference type="ARBA" id="ARBA00022723"/>
    </source>
</evidence>